<dbReference type="PANTHER" id="PTHR18829:SF0">
    <property type="entry name" value="PROTEIN YAE1 HOMOLOG"/>
    <property type="match status" value="1"/>
</dbReference>
<dbReference type="OrthoDB" id="20086at2759"/>
<evidence type="ECO:0000313" key="12">
    <source>
        <dbReference type="EMBL" id="OWP00194.1"/>
    </source>
</evidence>
<dbReference type="EMBL" id="MZNU01000335">
    <property type="protein sequence ID" value="OWP00194.1"/>
    <property type="molecule type" value="Genomic_DNA"/>
</dbReference>
<dbReference type="AlphaFoldDB" id="A0A218YXN7"/>
<gene>
    <name evidence="12" type="ORF">B2J93_5764</name>
</gene>
<evidence type="ECO:0000313" key="13">
    <source>
        <dbReference type="Proteomes" id="UP000242519"/>
    </source>
</evidence>
<dbReference type="STRING" id="503106.A0A218YXN7"/>
<feature type="region of interest" description="Disordered" evidence="10">
    <location>
        <begin position="1"/>
        <end position="59"/>
    </location>
</feature>
<keyword evidence="9" id="KW-0539">Nucleus</keyword>
<sequence length="249" mass="27019">MFQRDDITPGSPRIHAHITADQIPPAEEIYANDDFDDVFGSAPPSPSLGPNGNLEPSDIPRLKEKHETEGYRDGVMEGKGESVQKGFDEGYGLGAVLGLRVGKILGLLEAIIGGLKGEGLEGEKRRVEALMAQAKMDLGTRSVFGRDFWGQDGIWRFEVPGEEADGDVVFSDVAAAHPLLGKWEGFLEEEVRRWGLDLGILDEDNGKPEGGRGELVSKQAKEAKGEVESEAVAEGLANIIGIERKELIW</sequence>
<evidence type="ECO:0000256" key="4">
    <source>
        <dbReference type="ARBA" id="ARBA00007096"/>
    </source>
</evidence>
<keyword evidence="13" id="KW-1185">Reference proteome</keyword>
<dbReference type="InterPro" id="IPR038881">
    <property type="entry name" value="Yae1-like"/>
</dbReference>
<protein>
    <recommendedName>
        <fullName evidence="7">Protein YAE1</fullName>
    </recommendedName>
    <alternativeName>
        <fullName evidence="6">Protein yae1</fullName>
    </alternativeName>
</protein>
<comment type="subunit">
    <text evidence="5">May form a complex with LTO1.</text>
</comment>
<reference evidence="12 13" key="1">
    <citation type="submission" date="2017-04" db="EMBL/GenBank/DDBJ databases">
        <title>Draft genome sequence of Marssonina coronaria NL1: causal agent of apple blotch.</title>
        <authorList>
            <person name="Cheng Q."/>
        </authorList>
    </citation>
    <scope>NUCLEOTIDE SEQUENCE [LARGE SCALE GENOMIC DNA]</scope>
    <source>
        <strain evidence="12 13">NL1</strain>
    </source>
</reference>
<dbReference type="GO" id="GO:0005737">
    <property type="term" value="C:cytoplasm"/>
    <property type="evidence" value="ECO:0007669"/>
    <property type="project" value="UniProtKB-SubCell"/>
</dbReference>
<evidence type="ECO:0000256" key="6">
    <source>
        <dbReference type="ARBA" id="ARBA00017286"/>
    </source>
</evidence>
<evidence type="ECO:0000256" key="9">
    <source>
        <dbReference type="ARBA" id="ARBA00023242"/>
    </source>
</evidence>
<dbReference type="Pfam" id="PF09811">
    <property type="entry name" value="Yae1_N"/>
    <property type="match status" value="1"/>
</dbReference>
<comment type="subcellular location">
    <subcellularLocation>
        <location evidence="3">Cytoplasm</location>
    </subcellularLocation>
    <subcellularLocation>
        <location evidence="2">Nucleus</location>
    </subcellularLocation>
</comment>
<evidence type="ECO:0000256" key="7">
    <source>
        <dbReference type="ARBA" id="ARBA00018400"/>
    </source>
</evidence>
<comment type="function">
    <text evidence="1">The complex LTO1:YAE1 may function as a target specific adapter that probably recruits apo-RPLI1 to the cytosolic iron-sulfur protein assembly (CIA) complex machinery. May be required for biogenesis of the large ribosomal subunit and initiation of translation.</text>
</comment>
<evidence type="ECO:0000256" key="5">
    <source>
        <dbReference type="ARBA" id="ARBA00011427"/>
    </source>
</evidence>
<organism evidence="12 13">
    <name type="scientific">Diplocarpon coronariae</name>
    <dbReference type="NCBI Taxonomy" id="2795749"/>
    <lineage>
        <taxon>Eukaryota</taxon>
        <taxon>Fungi</taxon>
        <taxon>Dikarya</taxon>
        <taxon>Ascomycota</taxon>
        <taxon>Pezizomycotina</taxon>
        <taxon>Leotiomycetes</taxon>
        <taxon>Helotiales</taxon>
        <taxon>Drepanopezizaceae</taxon>
        <taxon>Diplocarpon</taxon>
    </lineage>
</organism>
<dbReference type="Proteomes" id="UP000242519">
    <property type="component" value="Unassembled WGS sequence"/>
</dbReference>
<accession>A0A218YXN7</accession>
<evidence type="ECO:0000259" key="11">
    <source>
        <dbReference type="Pfam" id="PF09811"/>
    </source>
</evidence>
<evidence type="ECO:0000256" key="10">
    <source>
        <dbReference type="SAM" id="MobiDB-lite"/>
    </source>
</evidence>
<feature type="domain" description="Essential protein Yae1 N-terminal" evidence="11">
    <location>
        <begin position="70"/>
        <end position="108"/>
    </location>
</feature>
<evidence type="ECO:0000256" key="3">
    <source>
        <dbReference type="ARBA" id="ARBA00004496"/>
    </source>
</evidence>
<comment type="similarity">
    <text evidence="4">Belongs to the YAE1 family.</text>
</comment>
<dbReference type="InParanoid" id="A0A218YXN7"/>
<comment type="caution">
    <text evidence="12">The sequence shown here is derived from an EMBL/GenBank/DDBJ whole genome shotgun (WGS) entry which is preliminary data.</text>
</comment>
<evidence type="ECO:0000256" key="8">
    <source>
        <dbReference type="ARBA" id="ARBA00022490"/>
    </source>
</evidence>
<proteinExistence type="inferred from homology"/>
<dbReference type="InterPro" id="IPR019191">
    <property type="entry name" value="Essential_protein_Yae1_N"/>
</dbReference>
<evidence type="ECO:0000256" key="1">
    <source>
        <dbReference type="ARBA" id="ARBA00003836"/>
    </source>
</evidence>
<dbReference type="GO" id="GO:0005634">
    <property type="term" value="C:nucleus"/>
    <property type="evidence" value="ECO:0007669"/>
    <property type="project" value="UniProtKB-SubCell"/>
</dbReference>
<evidence type="ECO:0000256" key="2">
    <source>
        <dbReference type="ARBA" id="ARBA00004123"/>
    </source>
</evidence>
<name>A0A218YXN7_9HELO</name>
<dbReference type="PANTHER" id="PTHR18829">
    <property type="entry name" value="PROTEIN YAE1 HOMOLOG"/>
    <property type="match status" value="1"/>
</dbReference>
<keyword evidence="8" id="KW-0963">Cytoplasm</keyword>